<feature type="chain" id="PRO_5029478423" evidence="8">
    <location>
        <begin position="21"/>
        <end position="314"/>
    </location>
</feature>
<dbReference type="CDD" id="cd00042">
    <property type="entry name" value="CY"/>
    <property type="match status" value="2"/>
</dbReference>
<dbReference type="PANTHER" id="PTHR13814:SF6">
    <property type="entry name" value="ALPHA-2-HS-GLYCOPROTEIN"/>
    <property type="match status" value="1"/>
</dbReference>
<protein>
    <submittedName>
        <fullName evidence="10">Alpha 2-HS glycoprotein</fullName>
    </submittedName>
</protein>
<dbReference type="OMA" id="YLVMFAN"/>
<name>A0A7M4FXY9_CROPO</name>
<dbReference type="AlphaFoldDB" id="A0A7M4FXY9"/>
<dbReference type="InterPro" id="IPR046350">
    <property type="entry name" value="Cystatin_sf"/>
</dbReference>
<dbReference type="GO" id="GO:0031012">
    <property type="term" value="C:extracellular matrix"/>
    <property type="evidence" value="ECO:0007669"/>
    <property type="project" value="TreeGrafter"/>
</dbReference>
<keyword evidence="4" id="KW-0677">Repeat</keyword>
<evidence type="ECO:0000256" key="8">
    <source>
        <dbReference type="SAM" id="SignalP"/>
    </source>
</evidence>
<keyword evidence="6" id="KW-0325">Glycoprotein</keyword>
<dbReference type="SUPFAM" id="SSF54403">
    <property type="entry name" value="Cystatin/monellin"/>
    <property type="match status" value="2"/>
</dbReference>
<evidence type="ECO:0000256" key="2">
    <source>
        <dbReference type="ARBA" id="ARBA00022525"/>
    </source>
</evidence>
<feature type="domain" description="Cystatin fetuin-A-type" evidence="9">
    <location>
        <begin position="28"/>
        <end position="138"/>
    </location>
</feature>
<evidence type="ECO:0000256" key="1">
    <source>
        <dbReference type="ARBA" id="ARBA00004613"/>
    </source>
</evidence>
<evidence type="ECO:0000313" key="11">
    <source>
        <dbReference type="Proteomes" id="UP000594220"/>
    </source>
</evidence>
<feature type="signal peptide" evidence="8">
    <location>
        <begin position="1"/>
        <end position="20"/>
    </location>
</feature>
<comment type="subcellular location">
    <subcellularLocation>
        <location evidence="1">Secreted</location>
    </subcellularLocation>
</comment>
<dbReference type="SMART" id="SM00043">
    <property type="entry name" value="CY"/>
    <property type="match status" value="1"/>
</dbReference>
<dbReference type="PROSITE" id="PS01255">
    <property type="entry name" value="FETUIN_2"/>
    <property type="match status" value="1"/>
</dbReference>
<dbReference type="InterPro" id="IPR000010">
    <property type="entry name" value="Cystatin_dom"/>
</dbReference>
<dbReference type="PANTHER" id="PTHR13814">
    <property type="entry name" value="FETUIN"/>
    <property type="match status" value="1"/>
</dbReference>
<keyword evidence="3 8" id="KW-0732">Signal</keyword>
<evidence type="ECO:0000313" key="10">
    <source>
        <dbReference type="Ensembl" id="ENSCPRP00005015303.1"/>
    </source>
</evidence>
<dbReference type="InterPro" id="IPR025760">
    <property type="entry name" value="Cystatin_Fetuin_A"/>
</dbReference>
<dbReference type="GO" id="GO:0005794">
    <property type="term" value="C:Golgi apparatus"/>
    <property type="evidence" value="ECO:0007669"/>
    <property type="project" value="Ensembl"/>
</dbReference>
<organism evidence="10 11">
    <name type="scientific">Crocodylus porosus</name>
    <name type="common">Saltwater crocodile</name>
    <name type="synonym">Estuarine crocodile</name>
    <dbReference type="NCBI Taxonomy" id="8502"/>
    <lineage>
        <taxon>Eukaryota</taxon>
        <taxon>Metazoa</taxon>
        <taxon>Chordata</taxon>
        <taxon>Craniata</taxon>
        <taxon>Vertebrata</taxon>
        <taxon>Euteleostomi</taxon>
        <taxon>Archelosauria</taxon>
        <taxon>Archosauria</taxon>
        <taxon>Crocodylia</taxon>
        <taxon>Longirostres</taxon>
        <taxon>Crocodylidae</taxon>
        <taxon>Crocodylus</taxon>
    </lineage>
</organism>
<keyword evidence="2" id="KW-0964">Secreted</keyword>
<evidence type="ECO:0000256" key="7">
    <source>
        <dbReference type="SAM" id="MobiDB-lite"/>
    </source>
</evidence>
<accession>A0A7M4FXY9</accession>
<dbReference type="Ensembl" id="ENSCPRT00005017963.1">
    <property type="protein sequence ID" value="ENSCPRP00005015303.1"/>
    <property type="gene ID" value="ENSCPRG00005010739.1"/>
</dbReference>
<feature type="region of interest" description="Disordered" evidence="7">
    <location>
        <begin position="287"/>
        <end position="306"/>
    </location>
</feature>
<dbReference type="GO" id="GO:0006953">
    <property type="term" value="P:acute-phase response"/>
    <property type="evidence" value="ECO:0007669"/>
    <property type="project" value="Ensembl"/>
</dbReference>
<dbReference type="FunFam" id="3.10.450.10:FF:000009">
    <property type="entry name" value="Alpha-2-HS-glycoprotein 2"/>
    <property type="match status" value="1"/>
</dbReference>
<reference evidence="10" key="2">
    <citation type="submission" date="2025-09" db="UniProtKB">
        <authorList>
            <consortium name="Ensembl"/>
        </authorList>
    </citation>
    <scope>IDENTIFICATION</scope>
</reference>
<dbReference type="GO" id="GO:0050727">
    <property type="term" value="P:regulation of inflammatory response"/>
    <property type="evidence" value="ECO:0007669"/>
    <property type="project" value="Ensembl"/>
</dbReference>
<proteinExistence type="predicted"/>
<dbReference type="InterPro" id="IPR001363">
    <property type="entry name" value="Prot_inh_fetuin_CS"/>
</dbReference>
<dbReference type="PROSITE" id="PS51529">
    <property type="entry name" value="CYSTATIN_FETUIN_A"/>
    <property type="match status" value="1"/>
</dbReference>
<reference evidence="10" key="1">
    <citation type="submission" date="2025-08" db="UniProtKB">
        <authorList>
            <consortium name="Ensembl"/>
        </authorList>
    </citation>
    <scope>IDENTIFICATION</scope>
</reference>
<sequence length="314" mass="34655">MKALVALILLVQIAVYQANAHGPKPIGPSPPLGLRDCDSSEGEEAAEVAMDYINTHHKHGYKYALNRIEELRVLPRRPASEVVILELDLLETKCHVLNPLPLENCTVRELINHAIEADCDVKLLKEDGKLSVTGARCHSSPDSAEDIIKICPDCPLLIPLNDTQVVKTVELLLDQYHSTNDAYFMLIEIARAQMQVYKKHPAPVSYKLQVTEHAYLTDVSLFQSEVAHPVLAKDNVGLLPAVVQGFSHHNLRHSHSSQFNDSSESNSAEVPVAATLSAKLVVKRTVSEPTAEHPGDVLHPPPPQCPGRIRHFHI</sequence>
<keyword evidence="11" id="KW-1185">Reference proteome</keyword>
<gene>
    <name evidence="10" type="primary">AHSG</name>
</gene>
<evidence type="ECO:0000259" key="9">
    <source>
        <dbReference type="PROSITE" id="PS51529"/>
    </source>
</evidence>
<dbReference type="GO" id="GO:0050766">
    <property type="term" value="P:positive regulation of phagocytosis"/>
    <property type="evidence" value="ECO:0007669"/>
    <property type="project" value="Ensembl"/>
</dbReference>
<dbReference type="GO" id="GO:0004869">
    <property type="term" value="F:cysteine-type endopeptidase inhibitor activity"/>
    <property type="evidence" value="ECO:0007669"/>
    <property type="project" value="InterPro"/>
</dbReference>
<dbReference type="Proteomes" id="UP000594220">
    <property type="component" value="Unplaced"/>
</dbReference>
<dbReference type="InterPro" id="IPR050735">
    <property type="entry name" value="Kininogen_Fetuin_HRG"/>
</dbReference>
<keyword evidence="5" id="KW-1015">Disulfide bond</keyword>
<evidence type="ECO:0000256" key="4">
    <source>
        <dbReference type="ARBA" id="ARBA00022737"/>
    </source>
</evidence>
<evidence type="ECO:0000256" key="6">
    <source>
        <dbReference type="ARBA" id="ARBA00023180"/>
    </source>
</evidence>
<dbReference type="GO" id="GO:0072562">
    <property type="term" value="C:blood microparticle"/>
    <property type="evidence" value="ECO:0007669"/>
    <property type="project" value="TreeGrafter"/>
</dbReference>
<evidence type="ECO:0000256" key="5">
    <source>
        <dbReference type="ARBA" id="ARBA00023157"/>
    </source>
</evidence>
<dbReference type="GeneTree" id="ENSGT00950000182930"/>
<evidence type="ECO:0000256" key="3">
    <source>
        <dbReference type="ARBA" id="ARBA00022729"/>
    </source>
</evidence>
<dbReference type="Gene3D" id="3.10.450.10">
    <property type="match status" value="1"/>
</dbReference>